<protein>
    <recommendedName>
        <fullName evidence="4">Proline-rich region</fullName>
    </recommendedName>
</protein>
<name>C6X7L5_METGS</name>
<accession>C6X7L5</accession>
<dbReference type="eggNOG" id="ENOG503303I">
    <property type="taxonomic scope" value="Bacteria"/>
</dbReference>
<evidence type="ECO:0000313" key="2">
    <source>
        <dbReference type="EMBL" id="ACT49257.1"/>
    </source>
</evidence>
<gene>
    <name evidence="2" type="ordered locus">Msip34_0008</name>
</gene>
<proteinExistence type="predicted"/>
<reference evidence="2 3" key="2">
    <citation type="journal article" date="2011" name="J. Bacteriol.">
        <title>Genomes of three methylotrophs from a single niche uncover genetic and metabolic divergence of Methylophilaceae.</title>
        <authorList>
            <person name="Lapidus A."/>
            <person name="Clum A."/>
            <person name="Labutti K."/>
            <person name="Kaluzhnaya M.G."/>
            <person name="Lim S."/>
            <person name="Beck D.A."/>
            <person name="Glavina Del Rio T."/>
            <person name="Nolan M."/>
            <person name="Mavromatis K."/>
            <person name="Huntemann M."/>
            <person name="Lucas S."/>
            <person name="Lidstrom M.E."/>
            <person name="Ivanova N."/>
            <person name="Chistoserdova L."/>
        </authorList>
    </citation>
    <scope>NUCLEOTIDE SEQUENCE [LARGE SCALE GENOMIC DNA]</scope>
    <source>
        <strain evidence="2 3">SIP3-4</strain>
    </source>
</reference>
<evidence type="ECO:0008006" key="4">
    <source>
        <dbReference type="Google" id="ProtNLM"/>
    </source>
</evidence>
<dbReference type="Proteomes" id="UP000002743">
    <property type="component" value="Chromosome"/>
</dbReference>
<reference evidence="3" key="1">
    <citation type="submission" date="2009-07" db="EMBL/GenBank/DDBJ databases">
        <title>Complete sequence of chromosome of Methylovorus sp. SIP3-4.</title>
        <authorList>
            <person name="Lucas S."/>
            <person name="Copeland A."/>
            <person name="Lapidus A."/>
            <person name="Glavina del Rio T."/>
            <person name="Tice H."/>
            <person name="Bruce D."/>
            <person name="Goodwin L."/>
            <person name="Pitluck S."/>
            <person name="Clum A."/>
            <person name="Larimer F."/>
            <person name="Land M."/>
            <person name="Hauser L."/>
            <person name="Kyrpides N."/>
            <person name="Mikhailova N."/>
            <person name="Kayluzhnaya M."/>
            <person name="Chistoserdova L."/>
        </authorList>
    </citation>
    <scope>NUCLEOTIDE SEQUENCE [LARGE SCALE GENOMIC DNA]</scope>
    <source>
        <strain evidence="3">SIP3-4</strain>
    </source>
</reference>
<feature type="signal peptide" evidence="1">
    <location>
        <begin position="1"/>
        <end position="25"/>
    </location>
</feature>
<evidence type="ECO:0000313" key="3">
    <source>
        <dbReference type="Proteomes" id="UP000002743"/>
    </source>
</evidence>
<dbReference type="KEGG" id="mei:Msip34_0008"/>
<feature type="chain" id="PRO_5002973691" description="Proline-rich region" evidence="1">
    <location>
        <begin position="26"/>
        <end position="141"/>
    </location>
</feature>
<evidence type="ECO:0000256" key="1">
    <source>
        <dbReference type="SAM" id="SignalP"/>
    </source>
</evidence>
<organism evidence="2 3">
    <name type="scientific">Methylovorus glucosotrophus (strain SIP3-4)</name>
    <dbReference type="NCBI Taxonomy" id="582744"/>
    <lineage>
        <taxon>Bacteria</taxon>
        <taxon>Pseudomonadati</taxon>
        <taxon>Pseudomonadota</taxon>
        <taxon>Betaproteobacteria</taxon>
        <taxon>Nitrosomonadales</taxon>
        <taxon>Methylophilaceae</taxon>
        <taxon>Methylovorus</taxon>
    </lineage>
</organism>
<dbReference type="EMBL" id="CP001674">
    <property type="protein sequence ID" value="ACT49257.1"/>
    <property type="molecule type" value="Genomic_DNA"/>
</dbReference>
<dbReference type="HOGENOM" id="CLU_135590_1_0_4"/>
<dbReference type="AlphaFoldDB" id="C6X7L5"/>
<dbReference type="STRING" id="582744.Msip34_0008"/>
<keyword evidence="1" id="KW-0732">Signal</keyword>
<dbReference type="RefSeq" id="WP_015829062.1">
    <property type="nucleotide sequence ID" value="NC_012969.1"/>
</dbReference>
<sequence length="141" mass="15268" precursor="true">MHGFKNIILALSVAAGLLGSGVALADRGHFHGSVGVYVGPGFGPGWGPGWGPYYPRPYYYDPFYYPYPLPPAVIVRPAPQPEVYVEQPQAQVAPAPAQAPAAPATDNYWYHCAQPEGYYPYVKECPQGWQKVAPQPPAPAK</sequence>
<keyword evidence="3" id="KW-1185">Reference proteome</keyword>